<keyword evidence="6" id="KW-1185">Reference proteome</keyword>
<evidence type="ECO:0000256" key="4">
    <source>
        <dbReference type="SAM" id="MobiDB-lite"/>
    </source>
</evidence>
<feature type="compositionally biased region" description="Low complexity" evidence="4">
    <location>
        <begin position="503"/>
        <end position="525"/>
    </location>
</feature>
<evidence type="ECO:0000256" key="2">
    <source>
        <dbReference type="RuleBase" id="RU362097"/>
    </source>
</evidence>
<keyword evidence="2" id="KW-1134">Transmembrane beta strand</keyword>
<keyword evidence="3" id="KW-0175">Coiled coil</keyword>
<evidence type="ECO:0000256" key="3">
    <source>
        <dbReference type="SAM" id="Coils"/>
    </source>
</evidence>
<feature type="region of interest" description="Disordered" evidence="4">
    <location>
        <begin position="499"/>
        <end position="525"/>
    </location>
</feature>
<dbReference type="Pfam" id="PF02321">
    <property type="entry name" value="OEP"/>
    <property type="match status" value="2"/>
</dbReference>
<dbReference type="SUPFAM" id="SSF56954">
    <property type="entry name" value="Outer membrane efflux proteins (OEP)"/>
    <property type="match status" value="1"/>
</dbReference>
<dbReference type="PANTHER" id="PTHR30203:SF30">
    <property type="entry name" value="OUTER MEMBRANE PROTEIN-RELATED"/>
    <property type="match status" value="1"/>
</dbReference>
<name>A0ABY9R1N5_9BACT</name>
<keyword evidence="2" id="KW-0472">Membrane</keyword>
<keyword evidence="2" id="KW-0449">Lipoprotein</keyword>
<dbReference type="Proteomes" id="UP001180616">
    <property type="component" value="Chromosome"/>
</dbReference>
<proteinExistence type="inferred from homology"/>
<evidence type="ECO:0000313" key="5">
    <source>
        <dbReference type="EMBL" id="WMW64455.1"/>
    </source>
</evidence>
<comment type="subcellular location">
    <subcellularLocation>
        <location evidence="2">Cell membrane</location>
        <topology evidence="2">Lipid-anchor</topology>
    </subcellularLocation>
</comment>
<gene>
    <name evidence="5" type="ORF">KPS_002472</name>
</gene>
<organism evidence="5 6">
    <name type="scientific">Nitratidesulfovibrio liaohensis</name>
    <dbReference type="NCBI Taxonomy" id="2604158"/>
    <lineage>
        <taxon>Bacteria</taxon>
        <taxon>Pseudomonadati</taxon>
        <taxon>Thermodesulfobacteriota</taxon>
        <taxon>Desulfovibrionia</taxon>
        <taxon>Desulfovibrionales</taxon>
        <taxon>Desulfovibrionaceae</taxon>
        <taxon>Nitratidesulfovibrio</taxon>
    </lineage>
</organism>
<dbReference type="EMBL" id="CP133659">
    <property type="protein sequence ID" value="WMW64455.1"/>
    <property type="molecule type" value="Genomic_DNA"/>
</dbReference>
<comment type="similarity">
    <text evidence="1 2">Belongs to the outer membrane factor (OMF) (TC 1.B.17) family.</text>
</comment>
<accession>A0ABY9R1N5</accession>
<dbReference type="InterPro" id="IPR010131">
    <property type="entry name" value="MdtP/NodT-like"/>
</dbReference>
<dbReference type="InterPro" id="IPR003423">
    <property type="entry name" value="OMP_efflux"/>
</dbReference>
<sequence length="525" mass="56062">MISMTGLTGFTCGKGRCQTHLAAPVPAKRRLPLVLATAMLATMLAGCSFGPDHARPAMDLPDAWRAGTADTGTVQDGWWKGFGDPALDAPVTAALDHNRDLAKAIANVDEARAQLGLARANQMPRVDAQGASQRQRYSLDSFNSFDESTRVQDLHNAGGTLSYEVDLWGRYRRASEAARASLLSTMAARDTVRLALTAQVARTYFDLRAYDQQLQVARDTLASRESTQELRKVRFELGLTSELDYRQAIAEAAAARSTVHTLQYNVSASEAALGVLTGKSPRDIVTGTVERGLAVDAVPVPPSVPAGLPSALLERRPDIVQAEQQLAAASANIGVAKAAYFPSISLTGLLGYESSDLTRLFTGPAGTWRYAGSVSMPIFDFGRIKAGVEAAEARQRAALAGYEKAVQDAFREAQDALVANRKARGVVEAQTTQVAALRRSLHLARLRYDNGYSSYLEVLDAERSLFDVEISLASAQRDQLVAVVEVYRALGGGWAGIAPQPPNAADTPAAPEAAPQAEKPVAAAQ</sequence>
<protein>
    <submittedName>
        <fullName evidence="5">Efflux transporter outer membrane subunit</fullName>
    </submittedName>
</protein>
<dbReference type="Gene3D" id="1.20.1600.10">
    <property type="entry name" value="Outer membrane efflux proteins (OEP)"/>
    <property type="match status" value="1"/>
</dbReference>
<evidence type="ECO:0000256" key="1">
    <source>
        <dbReference type="ARBA" id="ARBA00007613"/>
    </source>
</evidence>
<keyword evidence="2" id="KW-0812">Transmembrane</keyword>
<feature type="coiled-coil region" evidence="3">
    <location>
        <begin position="94"/>
        <end position="121"/>
    </location>
</feature>
<dbReference type="NCBIfam" id="TIGR01845">
    <property type="entry name" value="outer_NodT"/>
    <property type="match status" value="1"/>
</dbReference>
<dbReference type="PANTHER" id="PTHR30203">
    <property type="entry name" value="OUTER MEMBRANE CATION EFFLUX PROTEIN"/>
    <property type="match status" value="1"/>
</dbReference>
<dbReference type="RefSeq" id="WP_309540547.1">
    <property type="nucleotide sequence ID" value="NZ_CP133659.1"/>
</dbReference>
<reference evidence="5" key="1">
    <citation type="submission" date="2023-09" db="EMBL/GenBank/DDBJ databases">
        <authorList>
            <consortium name="CW5 consortium"/>
            <person name="Lu C.-W."/>
        </authorList>
    </citation>
    <scope>NUCLEOTIDE SEQUENCE</scope>
    <source>
        <strain evidence="5">KPS</strain>
    </source>
</reference>
<keyword evidence="2" id="KW-0564">Palmitate</keyword>
<evidence type="ECO:0000313" key="6">
    <source>
        <dbReference type="Proteomes" id="UP001180616"/>
    </source>
</evidence>
<dbReference type="Gene3D" id="2.20.200.10">
    <property type="entry name" value="Outer membrane efflux proteins (OEP)"/>
    <property type="match status" value="1"/>
</dbReference>